<dbReference type="GO" id="GO:0005525">
    <property type="term" value="F:GTP binding"/>
    <property type="evidence" value="ECO:0007669"/>
    <property type="project" value="UniProtKB-KW"/>
</dbReference>
<keyword evidence="14" id="KW-0067">ATP-binding</keyword>
<dbReference type="PANTHER" id="PTHR34848:SF1">
    <property type="entry name" value="BIFUNCTIONAL ADENOSYLCOBALAMIN BIOSYNTHESIS PROTEIN COBU"/>
    <property type="match status" value="1"/>
</dbReference>
<evidence type="ECO:0000256" key="18">
    <source>
        <dbReference type="PIRSR" id="PIRSR006135-1"/>
    </source>
</evidence>
<sequence length="177" mass="19954">MISLVTGATRSGKSEWAEHLAMRSQKLVIYIATATRYPDDAEWEARLQKHRDRRPDSWHTLEVPIELVQSILDIKDHSAYILVDSLGTWLANLLEYDEEAWTKIENELLQAIQGCVVDITFVSEEVGWGIVPAYELGRKFRDRLGGLSRKIGAIADAVYLVTGGYAVNLTQIGERLP</sequence>
<evidence type="ECO:0000313" key="21">
    <source>
        <dbReference type="Proteomes" id="UP000249467"/>
    </source>
</evidence>
<dbReference type="InterPro" id="IPR027417">
    <property type="entry name" value="P-loop_NTPase"/>
</dbReference>
<evidence type="ECO:0000256" key="3">
    <source>
        <dbReference type="ARBA" id="ARBA00001522"/>
    </source>
</evidence>
<keyword evidence="15 19" id="KW-0342">GTP-binding</keyword>
<comment type="pathway">
    <text evidence="5">Cofactor biosynthesis; adenosylcobalamin biosynthesis; adenosylcobalamin from cob(II)yrinate a,c-diamide: step 6/7.</text>
</comment>
<dbReference type="Pfam" id="PF02283">
    <property type="entry name" value="CobU"/>
    <property type="match status" value="1"/>
</dbReference>
<feature type="binding site" evidence="19">
    <location>
        <begin position="7"/>
        <end position="14"/>
    </location>
    <ligand>
        <name>GTP</name>
        <dbReference type="ChEBI" id="CHEBI:37565"/>
    </ligand>
</feature>
<dbReference type="GO" id="GO:0009236">
    <property type="term" value="P:cobalamin biosynthetic process"/>
    <property type="evidence" value="ECO:0007669"/>
    <property type="project" value="UniProtKB-UniPathway"/>
</dbReference>
<dbReference type="EC" id="2.7.1.156" evidence="8"/>
<comment type="caution">
    <text evidence="20">The sequence shown here is derived from an EMBL/GenBank/DDBJ whole genome shotgun (WGS) entry which is preliminary data.</text>
</comment>
<dbReference type="CDD" id="cd00544">
    <property type="entry name" value="CobU"/>
    <property type="match status" value="1"/>
</dbReference>
<keyword evidence="13 20" id="KW-0418">Kinase</keyword>
<evidence type="ECO:0000256" key="13">
    <source>
        <dbReference type="ARBA" id="ARBA00022777"/>
    </source>
</evidence>
<dbReference type="PIRSF" id="PIRSF006135">
    <property type="entry name" value="CobU"/>
    <property type="match status" value="1"/>
</dbReference>
<dbReference type="UniPathway" id="UPA00148">
    <property type="reaction ID" value="UER00236"/>
</dbReference>
<keyword evidence="20" id="KW-0548">Nucleotidyltransferase</keyword>
<evidence type="ECO:0000256" key="6">
    <source>
        <dbReference type="ARBA" id="ARBA00005159"/>
    </source>
</evidence>
<proteinExistence type="inferred from homology"/>
<dbReference type="GO" id="GO:0008820">
    <property type="term" value="F:cobinamide phosphate guanylyltransferase activity"/>
    <property type="evidence" value="ECO:0007669"/>
    <property type="project" value="UniProtKB-EC"/>
</dbReference>
<protein>
    <recommendedName>
        <fullName evidence="16">Adenosylcobinamide kinase</fullName>
        <ecNumber evidence="8">2.7.1.156</ecNumber>
        <ecNumber evidence="9">2.7.7.62</ecNumber>
    </recommendedName>
    <alternativeName>
        <fullName evidence="17">Adenosylcobinamide-phosphate guanylyltransferase</fullName>
    </alternativeName>
</protein>
<organism evidence="20 21">
    <name type="scientific">Pseudanabaena frigida</name>
    <dbReference type="NCBI Taxonomy" id="945775"/>
    <lineage>
        <taxon>Bacteria</taxon>
        <taxon>Bacillati</taxon>
        <taxon>Cyanobacteriota</taxon>
        <taxon>Cyanophyceae</taxon>
        <taxon>Pseudanabaenales</taxon>
        <taxon>Pseudanabaenaceae</taxon>
        <taxon>Pseudanabaena</taxon>
    </lineage>
</organism>
<evidence type="ECO:0000256" key="14">
    <source>
        <dbReference type="ARBA" id="ARBA00022840"/>
    </source>
</evidence>
<evidence type="ECO:0000256" key="19">
    <source>
        <dbReference type="PIRSR" id="PIRSR006135-2"/>
    </source>
</evidence>
<comment type="catalytic activity">
    <reaction evidence="3">
        <text>adenosylcob(III)inamide + GTP = adenosylcob(III)inamide phosphate + GDP + H(+)</text>
        <dbReference type="Rhea" id="RHEA:15765"/>
        <dbReference type="ChEBI" id="CHEBI:2480"/>
        <dbReference type="ChEBI" id="CHEBI:15378"/>
        <dbReference type="ChEBI" id="CHEBI:37565"/>
        <dbReference type="ChEBI" id="CHEBI:58189"/>
        <dbReference type="ChEBI" id="CHEBI:58502"/>
        <dbReference type="EC" id="2.7.1.156"/>
    </reaction>
</comment>
<evidence type="ECO:0000256" key="2">
    <source>
        <dbReference type="ARBA" id="ARBA00000711"/>
    </source>
</evidence>
<feature type="binding site" evidence="19">
    <location>
        <position position="62"/>
    </location>
    <ligand>
        <name>GTP</name>
        <dbReference type="ChEBI" id="CHEBI:37565"/>
    </ligand>
</feature>
<comment type="catalytic activity">
    <reaction evidence="2">
        <text>adenosylcob(III)inamide phosphate + GTP + H(+) = adenosylcob(III)inamide-GDP + diphosphate</text>
        <dbReference type="Rhea" id="RHEA:22712"/>
        <dbReference type="ChEBI" id="CHEBI:15378"/>
        <dbReference type="ChEBI" id="CHEBI:33019"/>
        <dbReference type="ChEBI" id="CHEBI:37565"/>
        <dbReference type="ChEBI" id="CHEBI:58502"/>
        <dbReference type="ChEBI" id="CHEBI:60487"/>
        <dbReference type="EC" id="2.7.7.62"/>
    </reaction>
</comment>
<dbReference type="Proteomes" id="UP000249467">
    <property type="component" value="Unassembled WGS sequence"/>
</dbReference>
<feature type="active site" description="GMP-histidine intermediate" evidence="18">
    <location>
        <position position="50"/>
    </location>
</feature>
<gene>
    <name evidence="20" type="ORF">DCF19_18490</name>
</gene>
<evidence type="ECO:0000256" key="11">
    <source>
        <dbReference type="ARBA" id="ARBA00022679"/>
    </source>
</evidence>
<dbReference type="NCBIfam" id="NF004469">
    <property type="entry name" value="PRK05800.1"/>
    <property type="match status" value="1"/>
</dbReference>
<dbReference type="GO" id="GO:0005524">
    <property type="term" value="F:ATP binding"/>
    <property type="evidence" value="ECO:0007669"/>
    <property type="project" value="UniProtKB-KW"/>
</dbReference>
<evidence type="ECO:0000256" key="10">
    <source>
        <dbReference type="ARBA" id="ARBA00022573"/>
    </source>
</evidence>
<dbReference type="EC" id="2.7.7.62" evidence="9"/>
<feature type="binding site" evidence="19">
    <location>
        <begin position="51"/>
        <end position="54"/>
    </location>
    <ligand>
        <name>GTP</name>
        <dbReference type="ChEBI" id="CHEBI:37565"/>
    </ligand>
</feature>
<evidence type="ECO:0000256" key="8">
    <source>
        <dbReference type="ARBA" id="ARBA00012016"/>
    </source>
</evidence>
<evidence type="ECO:0000256" key="1">
    <source>
        <dbReference type="ARBA" id="ARBA00000312"/>
    </source>
</evidence>
<reference evidence="20 21" key="1">
    <citation type="submission" date="2018-04" db="EMBL/GenBank/DDBJ databases">
        <authorList>
            <person name="Go L.Y."/>
            <person name="Mitchell J.A."/>
        </authorList>
    </citation>
    <scope>NUCLEOTIDE SEQUENCE [LARGE SCALE GENOMIC DNA]</scope>
    <source>
        <strain evidence="20">ULC066bin1</strain>
    </source>
</reference>
<comment type="similarity">
    <text evidence="7">Belongs to the CobU/CobP family.</text>
</comment>
<dbReference type="AlphaFoldDB" id="A0A2W4VZ95"/>
<evidence type="ECO:0000256" key="17">
    <source>
        <dbReference type="ARBA" id="ARBA00030571"/>
    </source>
</evidence>
<keyword evidence="12 19" id="KW-0547">Nucleotide-binding</keyword>
<dbReference type="SUPFAM" id="SSF52540">
    <property type="entry name" value="P-loop containing nucleoside triphosphate hydrolases"/>
    <property type="match status" value="1"/>
</dbReference>
<dbReference type="InterPro" id="IPR003203">
    <property type="entry name" value="CobU/CobP"/>
</dbReference>
<dbReference type="GO" id="GO:0043752">
    <property type="term" value="F:adenosylcobinamide kinase activity"/>
    <property type="evidence" value="ECO:0007669"/>
    <property type="project" value="UniProtKB-EC"/>
</dbReference>
<feature type="binding site" evidence="19">
    <location>
        <position position="84"/>
    </location>
    <ligand>
        <name>GTP</name>
        <dbReference type="ChEBI" id="CHEBI:37565"/>
    </ligand>
</feature>
<comment type="function">
    <text evidence="4">Catalyzes ATP-dependent phosphorylation of adenosylcobinamide and addition of GMP to adenosylcobinamide phosphate.</text>
</comment>
<evidence type="ECO:0000256" key="12">
    <source>
        <dbReference type="ARBA" id="ARBA00022741"/>
    </source>
</evidence>
<name>A0A2W4VZ95_9CYAN</name>
<dbReference type="EMBL" id="QBML01000029">
    <property type="protein sequence ID" value="PZO37672.1"/>
    <property type="molecule type" value="Genomic_DNA"/>
</dbReference>
<evidence type="ECO:0000313" key="20">
    <source>
        <dbReference type="EMBL" id="PZO37672.1"/>
    </source>
</evidence>
<feature type="binding site" evidence="19">
    <location>
        <begin position="32"/>
        <end position="34"/>
    </location>
    <ligand>
        <name>GTP</name>
        <dbReference type="ChEBI" id="CHEBI:37565"/>
    </ligand>
</feature>
<evidence type="ECO:0000256" key="16">
    <source>
        <dbReference type="ARBA" id="ARBA00029570"/>
    </source>
</evidence>
<keyword evidence="10" id="KW-0169">Cobalamin biosynthesis</keyword>
<comment type="pathway">
    <text evidence="6">Cofactor biosynthesis; adenosylcobalamin biosynthesis; adenosylcobalamin from cob(II)yrinate a,c-diamide: step 5/7.</text>
</comment>
<dbReference type="Gene3D" id="3.40.50.300">
    <property type="entry name" value="P-loop containing nucleotide triphosphate hydrolases"/>
    <property type="match status" value="1"/>
</dbReference>
<evidence type="ECO:0000256" key="9">
    <source>
        <dbReference type="ARBA" id="ARBA00012523"/>
    </source>
</evidence>
<comment type="catalytic activity">
    <reaction evidence="1">
        <text>adenosylcob(III)inamide + ATP = adenosylcob(III)inamide phosphate + ADP + H(+)</text>
        <dbReference type="Rhea" id="RHEA:15769"/>
        <dbReference type="ChEBI" id="CHEBI:2480"/>
        <dbReference type="ChEBI" id="CHEBI:15378"/>
        <dbReference type="ChEBI" id="CHEBI:30616"/>
        <dbReference type="ChEBI" id="CHEBI:58502"/>
        <dbReference type="ChEBI" id="CHEBI:456216"/>
        <dbReference type="EC" id="2.7.1.156"/>
    </reaction>
</comment>
<evidence type="ECO:0000256" key="4">
    <source>
        <dbReference type="ARBA" id="ARBA00003889"/>
    </source>
</evidence>
<dbReference type="PANTHER" id="PTHR34848">
    <property type="match status" value="1"/>
</dbReference>
<accession>A0A2W4VZ95</accession>
<evidence type="ECO:0000256" key="15">
    <source>
        <dbReference type="ARBA" id="ARBA00023134"/>
    </source>
</evidence>
<evidence type="ECO:0000256" key="7">
    <source>
        <dbReference type="ARBA" id="ARBA00007490"/>
    </source>
</evidence>
<keyword evidence="11 20" id="KW-0808">Transferase</keyword>
<reference evidence="20 21" key="2">
    <citation type="submission" date="2018-06" db="EMBL/GenBank/DDBJ databases">
        <title>Metagenomic assembly of (sub)arctic Cyanobacteria and their associated microbiome from non-axenic cultures.</title>
        <authorList>
            <person name="Baurain D."/>
        </authorList>
    </citation>
    <scope>NUCLEOTIDE SEQUENCE [LARGE SCALE GENOMIC DNA]</scope>
    <source>
        <strain evidence="20">ULC066bin1</strain>
    </source>
</reference>
<evidence type="ECO:0000256" key="5">
    <source>
        <dbReference type="ARBA" id="ARBA00004692"/>
    </source>
</evidence>